<dbReference type="SUPFAM" id="SSF102588">
    <property type="entry name" value="LmbE-like"/>
    <property type="match status" value="1"/>
</dbReference>
<sequence length="829" mass="91938">MKLKYLALVCLLFANTVLAQTAPPANIGAVKQSLNKLQVLGSVLYIAAHPDDENTRLLTYLAQEKHYRTGYLALTRGDGGQNLIGNEQSELLGLIRTQELLAARRVDGAEQFFTRANDFGFSKGPEETLKIWDREKILGDMVWVIRRFRPDVMICRFPTDGRGGHGHHTSSAILAQEAFSAAADPKRFPEQLQYVQPWQAKRLLWNTFNFGGNNTTAEDQFKVDVGGYNPLLGKSYGEIAAESRSNHKTQGFGSAAQRGQSFEYFTTILGDAPKTDLMDGVNTTWGRVPGGEEIASEIAAIKKGFDDEHPEKSVQGLVQVLGQVEKLQDTYWREQKTKELSELILQCAGLWVEASTSEPTYAVGDSMNVRLQMINRSGLNLKPESFSATLADMTVIKGMELNINQLKTIALKVKAEKTSQPYWLESPHPIGTYTINNETKVGNPENPDEPRIWINFSVAGKEIKVSRKLMYKYVDPAKGEIYQPVEITPPIVANVASPVYVFAGKQQKVVQLNLKAFVAGSGSVSLQPIAGWSITRAKITFTDKKKGDEWSAQFIVSPTDNQQKSAVLTAVAEINGKTSSLGIQRIRYDHIPNITLFPPAQAKLVSIDLKLNAGTHKIGYIAGAGDLVPEALKQVGYDVHLLTENEIMTGNLSEYDAIITGVRAFNVNTRLVVEQPRLMEYVKRGGNLVVQYNTFNNLVTGQIGPYPFIVGNERVTDENAKVTFTNPNSPLVTFPNKITQADFDGWIQERGLYFVDKIDPKYQTPFEMNDNGMAPNNGAMITTDYGQGRFVYTSLDFFRELPAGVPGAYRLFVNMMSAPPKPVKLKKEK</sequence>
<reference evidence="2 3" key="1">
    <citation type="submission" date="2020-10" db="EMBL/GenBank/DDBJ databases">
        <title>Mucilaginibacter mali sp. nov., isolated from rhizosphere soil of apple orchard.</title>
        <authorList>
            <person name="Lee J.-S."/>
            <person name="Kim H.S."/>
            <person name="Kim J.-S."/>
        </authorList>
    </citation>
    <scope>NUCLEOTIDE SEQUENCE [LARGE SCALE GENOMIC DNA]</scope>
    <source>
        <strain evidence="2 3">KCTC 23157</strain>
    </source>
</reference>
<dbReference type="RefSeq" id="WP_194107913.1">
    <property type="nucleotide sequence ID" value="NZ_JBHTID010000004.1"/>
</dbReference>
<gene>
    <name evidence="2" type="ORF">IRJ18_19250</name>
</gene>
<dbReference type="Pfam" id="PF02585">
    <property type="entry name" value="PIG-L"/>
    <property type="match status" value="1"/>
</dbReference>
<organism evidence="2 3">
    <name type="scientific">Mucilaginibacter boryungensis</name>
    <dbReference type="NCBI Taxonomy" id="768480"/>
    <lineage>
        <taxon>Bacteria</taxon>
        <taxon>Pseudomonadati</taxon>
        <taxon>Bacteroidota</taxon>
        <taxon>Sphingobacteriia</taxon>
        <taxon>Sphingobacteriales</taxon>
        <taxon>Sphingobacteriaceae</taxon>
        <taxon>Mucilaginibacter</taxon>
    </lineage>
</organism>
<evidence type="ECO:0000313" key="2">
    <source>
        <dbReference type="EMBL" id="MBE9668515.1"/>
    </source>
</evidence>
<keyword evidence="1" id="KW-0732">Signal</keyword>
<evidence type="ECO:0000256" key="1">
    <source>
        <dbReference type="SAM" id="SignalP"/>
    </source>
</evidence>
<protein>
    <submittedName>
        <fullName evidence="2">PIG-L family deacetylase</fullName>
    </submittedName>
</protein>
<accession>A0ABR9XNC5</accession>
<comment type="caution">
    <text evidence="2">The sequence shown here is derived from an EMBL/GenBank/DDBJ whole genome shotgun (WGS) entry which is preliminary data.</text>
</comment>
<keyword evidence="3" id="KW-1185">Reference proteome</keyword>
<feature type="signal peptide" evidence="1">
    <location>
        <begin position="1"/>
        <end position="19"/>
    </location>
</feature>
<dbReference type="InterPro" id="IPR024078">
    <property type="entry name" value="LmbE-like_dom_sf"/>
</dbReference>
<dbReference type="EMBL" id="JADFFM010000002">
    <property type="protein sequence ID" value="MBE9668515.1"/>
    <property type="molecule type" value="Genomic_DNA"/>
</dbReference>
<dbReference type="Proteomes" id="UP000632774">
    <property type="component" value="Unassembled WGS sequence"/>
</dbReference>
<evidence type="ECO:0000313" key="3">
    <source>
        <dbReference type="Proteomes" id="UP000632774"/>
    </source>
</evidence>
<dbReference type="InterPro" id="IPR003737">
    <property type="entry name" value="GlcNAc_PI_deacetylase-related"/>
</dbReference>
<name>A0ABR9XNC5_9SPHI</name>
<dbReference type="PANTHER" id="PTHR12993">
    <property type="entry name" value="N-ACETYLGLUCOSAMINYL-PHOSPHATIDYLINOSITOL DE-N-ACETYLASE-RELATED"/>
    <property type="match status" value="1"/>
</dbReference>
<dbReference type="PANTHER" id="PTHR12993:SF11">
    <property type="entry name" value="N-ACETYLGLUCOSAMINYL-PHOSPHATIDYLINOSITOL DE-N-ACETYLASE"/>
    <property type="match status" value="1"/>
</dbReference>
<dbReference type="Gene3D" id="3.40.50.10320">
    <property type="entry name" value="LmbE-like"/>
    <property type="match status" value="1"/>
</dbReference>
<feature type="chain" id="PRO_5046030081" evidence="1">
    <location>
        <begin position="20"/>
        <end position="829"/>
    </location>
</feature>
<dbReference type="SUPFAM" id="SSF52317">
    <property type="entry name" value="Class I glutamine amidotransferase-like"/>
    <property type="match status" value="1"/>
</dbReference>
<dbReference type="InterPro" id="IPR029062">
    <property type="entry name" value="Class_I_gatase-like"/>
</dbReference>
<proteinExistence type="predicted"/>